<comment type="similarity">
    <text evidence="1">Belongs to the type-I restriction system S methylase family.</text>
</comment>
<keyword evidence="7" id="KW-1185">Reference proteome</keyword>
<proteinExistence type="inferred from homology"/>
<dbReference type="RefSeq" id="WP_107137478.1">
    <property type="nucleotide sequence ID" value="NZ_PYSV01000005.1"/>
</dbReference>
<dbReference type="PANTHER" id="PTHR30408">
    <property type="entry name" value="TYPE-1 RESTRICTION ENZYME ECOKI SPECIFICITY PROTEIN"/>
    <property type="match status" value="1"/>
</dbReference>
<comment type="caution">
    <text evidence="6">The sequence shown here is derived from an EMBL/GenBank/DDBJ whole genome shotgun (WGS) entry which is preliminary data.</text>
</comment>
<accession>A0A2T3W9N8</accession>
<evidence type="ECO:0000256" key="4">
    <source>
        <dbReference type="SAM" id="Coils"/>
    </source>
</evidence>
<evidence type="ECO:0000256" key="1">
    <source>
        <dbReference type="ARBA" id="ARBA00010923"/>
    </source>
</evidence>
<keyword evidence="2" id="KW-0680">Restriction system</keyword>
<sequence>MSWDQVRLGDLTHFIRGVTFKPDAKVEVGSEGSVVCFRTSNVQTKLDQSDLIAVPRDIVKRDEQFVRHGDLLVSSANSWNLVGKACWVPELSYEATLGGFISALRINSPRLDPRYLFHWFTSSKVQDTVRSFGRQTTNISNLDFARALNLEIPLPPLHIQQRIAAVLDEVDALRQKRERSIEKLRLLKSEAFKFAISTVEVREITLGEMCYITKGTTPTTLGFDFSSAGAKFLRVQNLVDGRIVHASDDLFINRETNSALARSIILPNDVLLSIAGTIGRSALVIESDGEMNCNQAIAIIRPLHSINSAYLREWLDTSEAQAQMRGSSVTATIANLSLGSISKMRFPMPDLAHQVKILIELQVIQDQIDYQRASLNHMRDLGDTLQSQAFSGSLTLRNFEVAL</sequence>
<dbReference type="Pfam" id="PF01420">
    <property type="entry name" value="Methylase_S"/>
    <property type="match status" value="2"/>
</dbReference>
<evidence type="ECO:0000313" key="7">
    <source>
        <dbReference type="Proteomes" id="UP000240317"/>
    </source>
</evidence>
<feature type="domain" description="Type I restriction modification DNA specificity" evidence="5">
    <location>
        <begin position="200"/>
        <end position="372"/>
    </location>
</feature>
<dbReference type="GO" id="GO:0009307">
    <property type="term" value="P:DNA restriction-modification system"/>
    <property type="evidence" value="ECO:0007669"/>
    <property type="project" value="UniProtKB-KW"/>
</dbReference>
<gene>
    <name evidence="6" type="ORF">C8263_07385</name>
</gene>
<protein>
    <recommendedName>
        <fullName evidence="5">Type I restriction modification DNA specificity domain-containing protein</fullName>
    </recommendedName>
</protein>
<evidence type="ECO:0000313" key="6">
    <source>
        <dbReference type="EMBL" id="PTA68605.1"/>
    </source>
</evidence>
<dbReference type="InterPro" id="IPR044946">
    <property type="entry name" value="Restrct_endonuc_typeI_TRD_sf"/>
</dbReference>
<evidence type="ECO:0000256" key="2">
    <source>
        <dbReference type="ARBA" id="ARBA00022747"/>
    </source>
</evidence>
<evidence type="ECO:0000256" key="3">
    <source>
        <dbReference type="ARBA" id="ARBA00023125"/>
    </source>
</evidence>
<dbReference type="Gene3D" id="3.90.220.20">
    <property type="entry name" value="DNA methylase specificity domains"/>
    <property type="match status" value="2"/>
</dbReference>
<reference evidence="6 7" key="1">
    <citation type="submission" date="2018-03" db="EMBL/GenBank/DDBJ databases">
        <title>Draft genome of Deinococcus sp. OD32.</title>
        <authorList>
            <person name="Wang X.-P."/>
            <person name="Du Z.-J."/>
        </authorList>
    </citation>
    <scope>NUCLEOTIDE SEQUENCE [LARGE SCALE GENOMIC DNA]</scope>
    <source>
        <strain evidence="6 7">OD32</strain>
    </source>
</reference>
<dbReference type="SUPFAM" id="SSF116734">
    <property type="entry name" value="DNA methylase specificity domain"/>
    <property type="match status" value="2"/>
</dbReference>
<dbReference type="AlphaFoldDB" id="A0A2T3W9N8"/>
<feature type="coiled-coil region" evidence="4">
    <location>
        <begin position="163"/>
        <end position="190"/>
    </location>
</feature>
<evidence type="ECO:0000259" key="5">
    <source>
        <dbReference type="Pfam" id="PF01420"/>
    </source>
</evidence>
<dbReference type="OrthoDB" id="667970at2"/>
<keyword evidence="3" id="KW-0238">DNA-binding</keyword>
<dbReference type="CDD" id="cd17252">
    <property type="entry name" value="RMtype1_S_EcoKI-TRD1-CR1_like"/>
    <property type="match status" value="1"/>
</dbReference>
<dbReference type="InterPro" id="IPR000055">
    <property type="entry name" value="Restrct_endonuc_typeI_TRD"/>
</dbReference>
<dbReference type="PANTHER" id="PTHR30408:SF12">
    <property type="entry name" value="TYPE I RESTRICTION ENZYME MJAVIII SPECIFICITY SUBUNIT"/>
    <property type="match status" value="1"/>
</dbReference>
<name>A0A2T3W9N8_9DEIO</name>
<feature type="domain" description="Type I restriction modification DNA specificity" evidence="5">
    <location>
        <begin position="3"/>
        <end position="182"/>
    </location>
</feature>
<keyword evidence="4" id="KW-0175">Coiled coil</keyword>
<dbReference type="Proteomes" id="UP000240317">
    <property type="component" value="Unassembled WGS sequence"/>
</dbReference>
<dbReference type="GO" id="GO:0003677">
    <property type="term" value="F:DNA binding"/>
    <property type="evidence" value="ECO:0007669"/>
    <property type="project" value="UniProtKB-KW"/>
</dbReference>
<dbReference type="InterPro" id="IPR052021">
    <property type="entry name" value="Type-I_RS_S_subunit"/>
</dbReference>
<dbReference type="EMBL" id="PYSV01000005">
    <property type="protein sequence ID" value="PTA68605.1"/>
    <property type="molecule type" value="Genomic_DNA"/>
</dbReference>
<organism evidence="6 7">
    <name type="scientific">Deinococcus arcticus</name>
    <dbReference type="NCBI Taxonomy" id="2136176"/>
    <lineage>
        <taxon>Bacteria</taxon>
        <taxon>Thermotogati</taxon>
        <taxon>Deinococcota</taxon>
        <taxon>Deinococci</taxon>
        <taxon>Deinococcales</taxon>
        <taxon>Deinococcaceae</taxon>
        <taxon>Deinococcus</taxon>
    </lineage>
</organism>